<protein>
    <submittedName>
        <fullName evidence="3">Uncharacterized protein</fullName>
    </submittedName>
</protein>
<evidence type="ECO:0000256" key="2">
    <source>
        <dbReference type="SAM" id="Phobius"/>
    </source>
</evidence>
<keyword evidence="2" id="KW-0472">Membrane</keyword>
<dbReference type="Proteomes" id="UP000288805">
    <property type="component" value="Unassembled WGS sequence"/>
</dbReference>
<reference evidence="3 4" key="1">
    <citation type="journal article" date="2018" name="PLoS Genet.">
        <title>Population sequencing reveals clonal diversity and ancestral inbreeding in the grapevine cultivar Chardonnay.</title>
        <authorList>
            <person name="Roach M.J."/>
            <person name="Johnson D.L."/>
            <person name="Bohlmann J."/>
            <person name="van Vuuren H.J."/>
            <person name="Jones S.J."/>
            <person name="Pretorius I.S."/>
            <person name="Schmidt S.A."/>
            <person name="Borneman A.R."/>
        </authorList>
    </citation>
    <scope>NUCLEOTIDE SEQUENCE [LARGE SCALE GENOMIC DNA]</scope>
    <source>
        <strain evidence="4">cv. Chardonnay</strain>
        <tissue evidence="3">Leaf</tissue>
    </source>
</reference>
<keyword evidence="2" id="KW-1133">Transmembrane helix</keyword>
<name>A0A438CZU3_VITVI</name>
<feature type="region of interest" description="Disordered" evidence="1">
    <location>
        <begin position="1"/>
        <end position="35"/>
    </location>
</feature>
<organism evidence="3 4">
    <name type="scientific">Vitis vinifera</name>
    <name type="common">Grape</name>
    <dbReference type="NCBI Taxonomy" id="29760"/>
    <lineage>
        <taxon>Eukaryota</taxon>
        <taxon>Viridiplantae</taxon>
        <taxon>Streptophyta</taxon>
        <taxon>Embryophyta</taxon>
        <taxon>Tracheophyta</taxon>
        <taxon>Spermatophyta</taxon>
        <taxon>Magnoliopsida</taxon>
        <taxon>eudicotyledons</taxon>
        <taxon>Gunneridae</taxon>
        <taxon>Pentapetalae</taxon>
        <taxon>rosids</taxon>
        <taxon>Vitales</taxon>
        <taxon>Vitaceae</taxon>
        <taxon>Viteae</taxon>
        <taxon>Vitis</taxon>
    </lineage>
</organism>
<dbReference type="AlphaFoldDB" id="A0A438CZU3"/>
<comment type="caution">
    <text evidence="3">The sequence shown here is derived from an EMBL/GenBank/DDBJ whole genome shotgun (WGS) entry which is preliminary data.</text>
</comment>
<evidence type="ECO:0000256" key="1">
    <source>
        <dbReference type="SAM" id="MobiDB-lite"/>
    </source>
</evidence>
<gene>
    <name evidence="3" type="ORF">CK203_083289</name>
</gene>
<dbReference type="EMBL" id="QGNW01001881">
    <property type="protein sequence ID" value="RVW28739.1"/>
    <property type="molecule type" value="Genomic_DNA"/>
</dbReference>
<accession>A0A438CZU3</accession>
<evidence type="ECO:0000313" key="4">
    <source>
        <dbReference type="Proteomes" id="UP000288805"/>
    </source>
</evidence>
<proteinExistence type="predicted"/>
<keyword evidence="2" id="KW-0812">Transmembrane</keyword>
<evidence type="ECO:0000313" key="3">
    <source>
        <dbReference type="EMBL" id="RVW28739.1"/>
    </source>
</evidence>
<feature type="transmembrane region" description="Helical" evidence="2">
    <location>
        <begin position="237"/>
        <end position="258"/>
    </location>
</feature>
<sequence>MSGKGAKGLIMGKSSTLNGNKDKDKKKPISRSSRAGLQPSFESCHLLPLVPLHATYSSSCSCLQAIYTCHFLAYSYCLPLDYATCCFVYPCMPPVKVYQRDAWFMPHVLCNCQPTSHGNFNQLLTMLDTSSQCLALVPCICPCPDPHVLLVASLSCSPHFDPSRHASNQPRILQQTPFQLGVKAMMCQQPPCLGFPNAKSIYTKALCSCATFACLGDALGCVMLPCDTNLVTLRNTGGLGVLAIIGILVFLGVSMGEIEMVVAFPLRDALVDMVVCQKRIEGVQNNAVEAVWYFWKEQTSQTFEMEPLVVRLKD</sequence>